<dbReference type="Pfam" id="PF00580">
    <property type="entry name" value="UvrD-helicase"/>
    <property type="match status" value="1"/>
</dbReference>
<evidence type="ECO:0000256" key="2">
    <source>
        <dbReference type="ARBA" id="ARBA00022801"/>
    </source>
</evidence>
<dbReference type="InterPro" id="IPR011990">
    <property type="entry name" value="TPR-like_helical_dom_sf"/>
</dbReference>
<dbReference type="EMBL" id="HF935967">
    <property type="protein sequence ID" value="CCX14368.1"/>
    <property type="molecule type" value="Genomic_DNA"/>
</dbReference>
<evidence type="ECO:0000313" key="8">
    <source>
        <dbReference type="Proteomes" id="UP000018144"/>
    </source>
</evidence>
<evidence type="ECO:0000256" key="1">
    <source>
        <dbReference type="ARBA" id="ARBA00022741"/>
    </source>
</evidence>
<proteinExistence type="predicted"/>
<sequence>MGSENRFVSLIFDPSRDETGIGLACKSLGEHPEQLLGLFFKEETQNFLSEFFYYGPRLATLLERVPEHFKYMFHDQHKFSLRWRMYEETLGTFLLTLLRLSPPRSLEEIAVIVTQIILHIRPGSLLELIGQELCGNSSLAQLLIWNGSMRDIQKKSLDTFQKLTWSSWEDWGNHALIIIKACVEESSKNAHSSKTDSVLDRNHMEKLVASFIPCKACKFTPSTLTDISETPVARVRNYQRWTNATLFSCLLGDHLGVWKILLSDLALGSLRKAAKSGELRSIEDKLCLLASGVWKRNSLRGVTPVNDRLKVPVFCASVSESAVILWQVDIAFDERRCDHMQVVKVWAICSSTEVLDICERIVKTQQSFTPARTKASQVGDFKRIKGFLSPKIFPGEARDLFSKEYGVVLSNESPHSPCFGKTYSLTSTILECVEKDIPGLFPVDPSKEEIDIINDITNSTFVLGRSGTGKTTCLIYKLASRFINTKMEDEVPVRQLLLTRSKNLAKKLSVYTRTLINTRLGIQQEHQLMKEEDIEVQQRRHIMSLNEEDFPLVCTFEDFLTLVERTIQFKHGRINTDISRSLRTATVDDFIFETVYWKHFPDSLKKQVSMSLAYADIMGVIKGSACLEKKLQPLSKEEYMSGRSKNAPNFALQSQRSAVYSLYESYERLKNSLDQVDNLDRVISILGCLNKCPGFRAQIRTIINEIYVDEVQDQRPVEIELLLILINDPSCIHFVGDTAQSISKDSQFRFANAKQRFYARFTGPASSVGKGSIPVPSLLPLCRNFRSHRGILCLSSVVMDILLEAFPDLVDAMPPESGDQYGPIPSLYVGSYFIDAMKSPGKRDHDNLTENPESQAFGAVRAIIVRDERETGSRRNITRAKTILWIIEENTLAVAPVQHLFNAVAPNLPKGPYPEKLIRTRTLDDLKQELHSSHEQSDPSQWDEYGQEFLERKNYEQSLFCFKKIHNERGVKLSKAYIERRTAIDYSTRRTVTNELRNKSIGAYRKASKMFYDLGLISEAVECLEALKDFSCAGDYLAKTGRHQQAAWMYLKAQEPLKAAREYLELGVQEKTISVLHYFGHHDHLLTHLKSHCSRITSLYERQILRLSYVRAVHTGSLDLREKIRPRLGPFEIQGCFYEETGMYNDLFTLLKENDRLSAAKVVAHEIGFSKEFLAISGHQILGSKEEDFLVRAVNNIHARCCLDKVGEPWKICEVRIKWPAISPNAKLVESLDLEWNTSIIRVVNAYQETGCLPSVGANSINRVYIPKGYLDLIMTQRTSLFLMVENIDISSVNLQFFQQPLDWLCQLTTGVSHDSETLADGILLWLGVIRTPGSQFLALPWSQDGIEPKRGFPIRYLDPARLKQQVVRKLFDVVFAALSRISKGCWPNWEKNIATRLNLFLKTQISARLNELASLNQLFAKLHFSAMAIGYRDNELERGHIWEKWKDPLIRQLTFASSRQQDASIIEQLTKKLSGTALFNYFGERTLSKISDAGSFKKMLVLPLPEQLSLLLKEAQLAEVFGVLPQWKASPENRLSSGCFISRDLRAAVGIALASREVLDETARQDFPGPFLESLRTLLRKLEKLKISSYSASLLCLYEVLTTQLLLLIRPRCFVIPRSWVIVHHSRLKGMPLSSPITYRHSNNPELAMLSYQEISVELVRSLCRLVIRAQHLALKMKKPSEPAMVEKAVHIIAISIENMRGINPLPPGYDSMLELTAEVFLRARIFERVPPTGLLQALRKSFTAGYCGRDEMNVLIQKKGDDEKYGSKEWGSIPKIIRSTRGYINIQFRTSPRKLRIIAAFYYVATMLSPALQEKIKRECALKESHQAALRPMMRYNLCRNRCIRATDSIHFTAICYFPKT</sequence>
<dbReference type="PANTHER" id="PTHR21529">
    <property type="entry name" value="MAMMARY TURMOR VIRUS RECEPTOR HOMOLOG 1, 2 MTVR1, 2"/>
    <property type="match status" value="1"/>
</dbReference>
<dbReference type="InterPro" id="IPR039904">
    <property type="entry name" value="TRANK1"/>
</dbReference>
<dbReference type="Gene3D" id="3.40.50.300">
    <property type="entry name" value="P-loop containing nucleotide triphosphate hydrolases"/>
    <property type="match status" value="1"/>
</dbReference>
<dbReference type="InterPro" id="IPR014016">
    <property type="entry name" value="UvrD-like_ATP-bd"/>
</dbReference>
<dbReference type="Proteomes" id="UP000018144">
    <property type="component" value="Unassembled WGS sequence"/>
</dbReference>
<evidence type="ECO:0000259" key="6">
    <source>
        <dbReference type="PROSITE" id="PS51198"/>
    </source>
</evidence>
<keyword evidence="8" id="KW-1185">Reference proteome</keyword>
<dbReference type="SUPFAM" id="SSF52540">
    <property type="entry name" value="P-loop containing nucleoside triphosphate hydrolases"/>
    <property type="match status" value="1"/>
</dbReference>
<dbReference type="Gene3D" id="1.10.10.160">
    <property type="match status" value="1"/>
</dbReference>
<dbReference type="eggNOG" id="ENOG502QQZC">
    <property type="taxonomic scope" value="Eukaryota"/>
</dbReference>
<keyword evidence="4 5" id="KW-0067">ATP-binding</keyword>
<feature type="binding site" evidence="5">
    <location>
        <begin position="464"/>
        <end position="471"/>
    </location>
    <ligand>
        <name>ATP</name>
        <dbReference type="ChEBI" id="CHEBI:30616"/>
    </ligand>
</feature>
<evidence type="ECO:0000256" key="3">
    <source>
        <dbReference type="ARBA" id="ARBA00022806"/>
    </source>
</evidence>
<dbReference type="InterPro" id="IPR027417">
    <property type="entry name" value="P-loop_NTPase"/>
</dbReference>
<name>U4LLZ0_PYROM</name>
<dbReference type="InterPro" id="IPR013986">
    <property type="entry name" value="DExx_box_DNA_helicase_dom_sf"/>
</dbReference>
<keyword evidence="3 5" id="KW-0347">Helicase</keyword>
<dbReference type="GO" id="GO:0004386">
    <property type="term" value="F:helicase activity"/>
    <property type="evidence" value="ECO:0007669"/>
    <property type="project" value="UniProtKB-UniRule"/>
</dbReference>
<dbReference type="SUPFAM" id="SSF48452">
    <property type="entry name" value="TPR-like"/>
    <property type="match status" value="1"/>
</dbReference>
<evidence type="ECO:0000313" key="7">
    <source>
        <dbReference type="EMBL" id="CCX14368.1"/>
    </source>
</evidence>
<dbReference type="PANTHER" id="PTHR21529:SF4">
    <property type="entry name" value="TPR AND ANKYRIN REPEAT-CONTAINING PROTEIN 1"/>
    <property type="match status" value="1"/>
</dbReference>
<dbReference type="PROSITE" id="PS51198">
    <property type="entry name" value="UVRD_HELICASE_ATP_BIND"/>
    <property type="match status" value="1"/>
</dbReference>
<reference evidence="7 8" key="1">
    <citation type="journal article" date="2013" name="PLoS Genet.">
        <title>The genome and development-dependent transcriptomes of Pyronema confluens: a window into fungal evolution.</title>
        <authorList>
            <person name="Traeger S."/>
            <person name="Altegoer F."/>
            <person name="Freitag M."/>
            <person name="Gabaldon T."/>
            <person name="Kempken F."/>
            <person name="Kumar A."/>
            <person name="Marcet-Houben M."/>
            <person name="Poggeler S."/>
            <person name="Stajich J.E."/>
            <person name="Nowrousian M."/>
        </authorList>
    </citation>
    <scope>NUCLEOTIDE SEQUENCE [LARGE SCALE GENOMIC DNA]</scope>
    <source>
        <strain evidence="8">CBS 100304</strain>
        <tissue evidence="7">Vegetative mycelium</tissue>
    </source>
</reference>
<evidence type="ECO:0000256" key="5">
    <source>
        <dbReference type="PROSITE-ProRule" id="PRU00560"/>
    </source>
</evidence>
<organism evidence="7 8">
    <name type="scientific">Pyronema omphalodes (strain CBS 100304)</name>
    <name type="common">Pyronema confluens</name>
    <dbReference type="NCBI Taxonomy" id="1076935"/>
    <lineage>
        <taxon>Eukaryota</taxon>
        <taxon>Fungi</taxon>
        <taxon>Dikarya</taxon>
        <taxon>Ascomycota</taxon>
        <taxon>Pezizomycotina</taxon>
        <taxon>Pezizomycetes</taxon>
        <taxon>Pezizales</taxon>
        <taxon>Pyronemataceae</taxon>
        <taxon>Pyronema</taxon>
    </lineage>
</organism>
<accession>U4LLZ0</accession>
<protein>
    <submittedName>
        <fullName evidence="7">Similar to TPR and ankyrin repeat-containing protein 1 acc. no. O15050</fullName>
    </submittedName>
</protein>
<dbReference type="GO" id="GO:0016787">
    <property type="term" value="F:hydrolase activity"/>
    <property type="evidence" value="ECO:0007669"/>
    <property type="project" value="UniProtKB-UniRule"/>
</dbReference>
<dbReference type="GO" id="GO:0005524">
    <property type="term" value="F:ATP binding"/>
    <property type="evidence" value="ECO:0007669"/>
    <property type="project" value="UniProtKB-UniRule"/>
</dbReference>
<gene>
    <name evidence="7" type="ORF">PCON_13961</name>
</gene>
<dbReference type="STRING" id="1076935.U4LLZ0"/>
<feature type="domain" description="UvrD-like helicase ATP-binding" evidence="6">
    <location>
        <begin position="443"/>
        <end position="788"/>
    </location>
</feature>
<keyword evidence="1 5" id="KW-0547">Nucleotide-binding</keyword>
<evidence type="ECO:0000256" key="4">
    <source>
        <dbReference type="ARBA" id="ARBA00022840"/>
    </source>
</evidence>
<dbReference type="OrthoDB" id="3156807at2759"/>
<keyword evidence="2 5" id="KW-0378">Hydrolase</keyword>